<keyword evidence="2 7" id="KW-1003">Cell membrane</keyword>
<dbReference type="GO" id="GO:0005886">
    <property type="term" value="C:plasma membrane"/>
    <property type="evidence" value="ECO:0007669"/>
    <property type="project" value="UniProtKB-SubCell"/>
</dbReference>
<gene>
    <name evidence="7 8" type="primary">lgt</name>
    <name evidence="8" type="ORF">IAD51_04175</name>
</gene>
<evidence type="ECO:0000256" key="5">
    <source>
        <dbReference type="ARBA" id="ARBA00022989"/>
    </source>
</evidence>
<dbReference type="PROSITE" id="PS01311">
    <property type="entry name" value="LGT"/>
    <property type="match status" value="1"/>
</dbReference>
<feature type="transmembrane region" description="Helical" evidence="7">
    <location>
        <begin position="192"/>
        <end position="214"/>
    </location>
</feature>
<proteinExistence type="inferred from homology"/>
<feature type="transmembrane region" description="Helical" evidence="7">
    <location>
        <begin position="93"/>
        <end position="116"/>
    </location>
</feature>
<comment type="catalytic activity">
    <reaction evidence="7">
        <text>L-cysteinyl-[prolipoprotein] + a 1,2-diacyl-sn-glycero-3-phospho-(1'-sn-glycerol) = an S-1,2-diacyl-sn-glyceryl-L-cysteinyl-[prolipoprotein] + sn-glycerol 1-phosphate + H(+)</text>
        <dbReference type="Rhea" id="RHEA:56712"/>
        <dbReference type="Rhea" id="RHEA-COMP:14679"/>
        <dbReference type="Rhea" id="RHEA-COMP:14680"/>
        <dbReference type="ChEBI" id="CHEBI:15378"/>
        <dbReference type="ChEBI" id="CHEBI:29950"/>
        <dbReference type="ChEBI" id="CHEBI:57685"/>
        <dbReference type="ChEBI" id="CHEBI:64716"/>
        <dbReference type="ChEBI" id="CHEBI:140658"/>
        <dbReference type="EC" id="2.5.1.145"/>
    </reaction>
</comment>
<evidence type="ECO:0000256" key="1">
    <source>
        <dbReference type="ARBA" id="ARBA00007150"/>
    </source>
</evidence>
<feature type="transmembrane region" description="Helical" evidence="7">
    <location>
        <begin position="20"/>
        <end position="39"/>
    </location>
</feature>
<evidence type="ECO:0000256" key="6">
    <source>
        <dbReference type="ARBA" id="ARBA00023136"/>
    </source>
</evidence>
<reference evidence="8" key="2">
    <citation type="journal article" date="2021" name="PeerJ">
        <title>Extensive microbial diversity within the chicken gut microbiome revealed by metagenomics and culture.</title>
        <authorList>
            <person name="Gilroy R."/>
            <person name="Ravi A."/>
            <person name="Getino M."/>
            <person name="Pursley I."/>
            <person name="Horton D.L."/>
            <person name="Alikhan N.F."/>
            <person name="Baker D."/>
            <person name="Gharbi K."/>
            <person name="Hall N."/>
            <person name="Watson M."/>
            <person name="Adriaenssens E.M."/>
            <person name="Foster-Nyarko E."/>
            <person name="Jarju S."/>
            <person name="Secka A."/>
            <person name="Antonio M."/>
            <person name="Oren A."/>
            <person name="Chaudhuri R.R."/>
            <person name="La Ragione R."/>
            <person name="Hildebrand F."/>
            <person name="Pallen M.J."/>
        </authorList>
    </citation>
    <scope>NUCLEOTIDE SEQUENCE</scope>
    <source>
        <strain evidence="8">1063</strain>
    </source>
</reference>
<feature type="transmembrane region" description="Helical" evidence="7">
    <location>
        <begin position="51"/>
        <end position="73"/>
    </location>
</feature>
<dbReference type="EMBL" id="DVMN01000073">
    <property type="protein sequence ID" value="HIU21411.1"/>
    <property type="molecule type" value="Genomic_DNA"/>
</dbReference>
<keyword evidence="6 7" id="KW-0472">Membrane</keyword>
<keyword evidence="3 7" id="KW-0808">Transferase</keyword>
<feature type="transmembrane region" description="Helical" evidence="7">
    <location>
        <begin position="251"/>
        <end position="272"/>
    </location>
</feature>
<evidence type="ECO:0000313" key="9">
    <source>
        <dbReference type="Proteomes" id="UP000824088"/>
    </source>
</evidence>
<dbReference type="Proteomes" id="UP000824088">
    <property type="component" value="Unassembled WGS sequence"/>
</dbReference>
<organism evidence="8 9">
    <name type="scientific">Candidatus Limadaptatus stercorigallinarum</name>
    <dbReference type="NCBI Taxonomy" id="2840845"/>
    <lineage>
        <taxon>Bacteria</taxon>
        <taxon>Bacillati</taxon>
        <taxon>Bacillota</taxon>
        <taxon>Clostridia</taxon>
        <taxon>Eubacteriales</taxon>
        <taxon>Candidatus Limadaptatus</taxon>
    </lineage>
</organism>
<evidence type="ECO:0000256" key="2">
    <source>
        <dbReference type="ARBA" id="ARBA00022475"/>
    </source>
</evidence>
<dbReference type="HAMAP" id="MF_01147">
    <property type="entry name" value="Lgt"/>
    <property type="match status" value="1"/>
</dbReference>
<reference evidence="8" key="1">
    <citation type="submission" date="2020-10" db="EMBL/GenBank/DDBJ databases">
        <authorList>
            <person name="Gilroy R."/>
        </authorList>
    </citation>
    <scope>NUCLEOTIDE SEQUENCE</scope>
    <source>
        <strain evidence="8">1063</strain>
    </source>
</reference>
<name>A0A9D1L2C5_9FIRM</name>
<protein>
    <recommendedName>
        <fullName evidence="7">Phosphatidylglycerol--prolipoprotein diacylglyceryl transferase</fullName>
        <ecNumber evidence="7">2.5.1.145</ecNumber>
    </recommendedName>
</protein>
<evidence type="ECO:0000313" key="8">
    <source>
        <dbReference type="EMBL" id="HIU21411.1"/>
    </source>
</evidence>
<sequence length="366" mass="41439">MNILSAIDKIAFTIGNLEVAWYGIIIVIGMIAGLTIICFECKRINLNTDDAIELFLWVIPLAVIFCRVFYVIVRPDVYFPVESWDDFVDLIAIWDGGITIIGGLVGGLIGVSIFAYRVRKKCNFGNVVDLVVVPLLTGQIIGRLGNFVNQEAFGIPIFDPRFQKFPFAVWIDNPSGVESEYHDLVYSNVPGWFAATFFYEMVWNFIGACIFFAVWRRNKRFPGLLGFCYFFWYFLGRAWLESLRIDAVPITQYACIAIVPVALLLGVAYVLVCMTRQSFRKVNGAVLDGKLGITELDRFDVANYKFATRMLAKGNRLVWKFYGAEDVPLVDLASADYIRKVRTPWKIYNKPEKPAKGEKQGGNKGE</sequence>
<comment type="function">
    <text evidence="7">Catalyzes the transfer of the diacylglyceryl group from phosphatidylglycerol to the sulfhydryl group of the N-terminal cysteine of a prolipoprotein, the first step in the formation of mature lipoproteins.</text>
</comment>
<dbReference type="GO" id="GO:0008961">
    <property type="term" value="F:phosphatidylglycerol-prolipoprotein diacylglyceryl transferase activity"/>
    <property type="evidence" value="ECO:0007669"/>
    <property type="project" value="UniProtKB-UniRule"/>
</dbReference>
<dbReference type="NCBIfam" id="TIGR00544">
    <property type="entry name" value="lgt"/>
    <property type="match status" value="1"/>
</dbReference>
<dbReference type="PANTHER" id="PTHR30589:SF0">
    <property type="entry name" value="PHOSPHATIDYLGLYCEROL--PROLIPOPROTEIN DIACYLGLYCERYL TRANSFERASE"/>
    <property type="match status" value="1"/>
</dbReference>
<feature type="binding site" evidence="7">
    <location>
        <position position="143"/>
    </location>
    <ligand>
        <name>a 1,2-diacyl-sn-glycero-3-phospho-(1'-sn-glycerol)</name>
        <dbReference type="ChEBI" id="CHEBI:64716"/>
    </ligand>
</feature>
<feature type="transmembrane region" description="Helical" evidence="7">
    <location>
        <begin position="123"/>
        <end position="141"/>
    </location>
</feature>
<dbReference type="AlphaFoldDB" id="A0A9D1L2C5"/>
<comment type="similarity">
    <text evidence="1 7">Belongs to the Lgt family.</text>
</comment>
<dbReference type="PANTHER" id="PTHR30589">
    <property type="entry name" value="PROLIPOPROTEIN DIACYLGLYCERYL TRANSFERASE"/>
    <property type="match status" value="1"/>
</dbReference>
<dbReference type="GO" id="GO:0042158">
    <property type="term" value="P:lipoprotein biosynthetic process"/>
    <property type="evidence" value="ECO:0007669"/>
    <property type="project" value="UniProtKB-UniRule"/>
</dbReference>
<keyword evidence="5 7" id="KW-1133">Transmembrane helix</keyword>
<comment type="caution">
    <text evidence="8">The sequence shown here is derived from an EMBL/GenBank/DDBJ whole genome shotgun (WGS) entry which is preliminary data.</text>
</comment>
<dbReference type="InterPro" id="IPR001640">
    <property type="entry name" value="Lgt"/>
</dbReference>
<accession>A0A9D1L2C5</accession>
<evidence type="ECO:0000256" key="7">
    <source>
        <dbReference type="HAMAP-Rule" id="MF_01147"/>
    </source>
</evidence>
<feature type="transmembrane region" description="Helical" evidence="7">
    <location>
        <begin position="221"/>
        <end position="239"/>
    </location>
</feature>
<dbReference type="Pfam" id="PF01790">
    <property type="entry name" value="LGT"/>
    <property type="match status" value="1"/>
</dbReference>
<comment type="subcellular location">
    <subcellularLocation>
        <location evidence="7">Cell membrane</location>
        <topology evidence="7">Multi-pass membrane protein</topology>
    </subcellularLocation>
</comment>
<comment type="pathway">
    <text evidence="7">Protein modification; lipoprotein biosynthesis (diacylglyceryl transfer).</text>
</comment>
<dbReference type="EC" id="2.5.1.145" evidence="7"/>
<keyword evidence="4 7" id="KW-0812">Transmembrane</keyword>
<evidence type="ECO:0000256" key="3">
    <source>
        <dbReference type="ARBA" id="ARBA00022679"/>
    </source>
</evidence>
<evidence type="ECO:0000256" key="4">
    <source>
        <dbReference type="ARBA" id="ARBA00022692"/>
    </source>
</evidence>